<evidence type="ECO:0000313" key="2">
    <source>
        <dbReference type="EMBL" id="ROT85118.1"/>
    </source>
</evidence>
<dbReference type="AlphaFoldDB" id="A0A423U8U4"/>
<organism evidence="2 3">
    <name type="scientific">Penaeus vannamei</name>
    <name type="common">Whiteleg shrimp</name>
    <name type="synonym">Litopenaeus vannamei</name>
    <dbReference type="NCBI Taxonomy" id="6689"/>
    <lineage>
        <taxon>Eukaryota</taxon>
        <taxon>Metazoa</taxon>
        <taxon>Ecdysozoa</taxon>
        <taxon>Arthropoda</taxon>
        <taxon>Crustacea</taxon>
        <taxon>Multicrustacea</taxon>
        <taxon>Malacostraca</taxon>
        <taxon>Eumalacostraca</taxon>
        <taxon>Eucarida</taxon>
        <taxon>Decapoda</taxon>
        <taxon>Dendrobranchiata</taxon>
        <taxon>Penaeoidea</taxon>
        <taxon>Penaeidae</taxon>
        <taxon>Penaeus</taxon>
    </lineage>
</organism>
<dbReference type="OrthoDB" id="286301at2759"/>
<feature type="signal peptide" evidence="1">
    <location>
        <begin position="1"/>
        <end position="25"/>
    </location>
</feature>
<proteinExistence type="predicted"/>
<name>A0A423U8U4_PENVA</name>
<feature type="chain" id="PRO_5019325930" evidence="1">
    <location>
        <begin position="26"/>
        <end position="133"/>
    </location>
</feature>
<dbReference type="EMBL" id="QCYY01000443">
    <property type="protein sequence ID" value="ROT85118.1"/>
    <property type="molecule type" value="Genomic_DNA"/>
</dbReference>
<keyword evidence="1" id="KW-0732">Signal</keyword>
<protein>
    <submittedName>
        <fullName evidence="2">Uncharacterized protein</fullName>
    </submittedName>
</protein>
<comment type="caution">
    <text evidence="2">The sequence shown here is derived from an EMBL/GenBank/DDBJ whole genome shotgun (WGS) entry which is preliminary data.</text>
</comment>
<dbReference type="Proteomes" id="UP000283509">
    <property type="component" value="Unassembled WGS sequence"/>
</dbReference>
<gene>
    <name evidence="2" type="ORF">C7M84_021266</name>
</gene>
<reference evidence="2 3" key="2">
    <citation type="submission" date="2019-01" db="EMBL/GenBank/DDBJ databases">
        <title>The decoding of complex shrimp genome reveals the adaptation for benthos swimmer, frequently molting mechanism and breeding impact on genome.</title>
        <authorList>
            <person name="Sun Y."/>
            <person name="Gao Y."/>
            <person name="Yu Y."/>
        </authorList>
    </citation>
    <scope>NUCLEOTIDE SEQUENCE [LARGE SCALE GENOMIC DNA]</scope>
    <source>
        <tissue evidence="2">Muscle</tissue>
    </source>
</reference>
<sequence>MLTQGFVAVALVLTVCGCAPSPQVAVPPVPRGAEGTSIYNIWNHHNGRVPAVERSESGVGTILSPEYFKVVNLVPQDAPHPLYADSSLRTRFLADHMLFETPTSHLFTVKVTRQLPSLTTPLYVTAGVAKYPN</sequence>
<reference evidence="2 3" key="1">
    <citation type="submission" date="2018-04" db="EMBL/GenBank/DDBJ databases">
        <authorList>
            <person name="Zhang X."/>
            <person name="Yuan J."/>
            <person name="Li F."/>
            <person name="Xiang J."/>
        </authorList>
    </citation>
    <scope>NUCLEOTIDE SEQUENCE [LARGE SCALE GENOMIC DNA]</scope>
    <source>
        <tissue evidence="2">Muscle</tissue>
    </source>
</reference>
<evidence type="ECO:0000256" key="1">
    <source>
        <dbReference type="SAM" id="SignalP"/>
    </source>
</evidence>
<keyword evidence="3" id="KW-1185">Reference proteome</keyword>
<evidence type="ECO:0000313" key="3">
    <source>
        <dbReference type="Proteomes" id="UP000283509"/>
    </source>
</evidence>
<accession>A0A423U8U4</accession>